<dbReference type="OrthoDB" id="9781208at2"/>
<dbReference type="EMBL" id="FMYP01000034">
    <property type="protein sequence ID" value="SDC49719.1"/>
    <property type="molecule type" value="Genomic_DNA"/>
</dbReference>
<dbReference type="Gene3D" id="3.30.565.10">
    <property type="entry name" value="Histidine kinase-like ATPase, C-terminal domain"/>
    <property type="match status" value="1"/>
</dbReference>
<dbReference type="InterPro" id="IPR003661">
    <property type="entry name" value="HisK_dim/P_dom"/>
</dbReference>
<dbReference type="PANTHER" id="PTHR43304:SF1">
    <property type="entry name" value="PAC DOMAIN-CONTAINING PROTEIN"/>
    <property type="match status" value="1"/>
</dbReference>
<feature type="domain" description="PAS" evidence="7">
    <location>
        <begin position="164"/>
        <end position="192"/>
    </location>
</feature>
<evidence type="ECO:0000313" key="10">
    <source>
        <dbReference type="Proteomes" id="UP000199452"/>
    </source>
</evidence>
<proteinExistence type="predicted"/>
<dbReference type="Pfam" id="PF13426">
    <property type="entry name" value="PAS_9"/>
    <property type="match status" value="3"/>
</dbReference>
<dbReference type="Gene3D" id="1.10.287.130">
    <property type="match status" value="1"/>
</dbReference>
<dbReference type="InterPro" id="IPR052162">
    <property type="entry name" value="Sensor_kinase/Photoreceptor"/>
</dbReference>
<keyword evidence="3" id="KW-0597">Phosphoprotein</keyword>
<sequence length="762" mass="85734">MTPIDNIKIIEKLEAEIVALKMQNQWLSLAVNDCPEAILITDKEGKIDSVNPAFTTITGYTHRDIIGKKPSILKSDIHGDALYADLWTTVLAGHRWEGEICNKRKDGSLYWEKNSIAPIKNEHGEITHFVSTKVDISHFKEKESSQLELLYWKRKVLETLPAGVAIESNGKIIWINKTLSKITGIEEQEILNHPIESMFPSIERDESLSIRAIEEQSKGIIFDIDLRLRQVGKRKIWCNLKAQSFSYSNGNMELVWLFQDISLHKTAEKKLRENEELFQNAFSSNASLMFIASYPAGKIEEINPSFEKRTGFTKEEVLGRTSDTIHLWKSKTKEKIYTLLAEKGSVTDLDTYYFTKEGTRRNCLINIALIESTKGSSTFITLTDTTTSKQALRSLKENEERFRFMAEGINDIISLHSPTPELTIQYISPVVKQILGITSSKLIGLSPRELIAPINSLNEIDGAISRILGKESMREIVQYKFDSIYKETWIETSMKPMMGSDGSIIRIAAVSRDITHRKKIEQQLLEVSEMKDKFLSIIAHDLKNPFNTLLGFSSLLKDNADHYSLKRIKDFAGDIYNAALGGVTLLDELLEWALLQSGRLTSFPTKFNLYDNSKDVFELVNIQAVSKHIILINSIPPDIMVYADKRMDSTVLRNLISNALKFTPSGGIVRVSVKQIQNFVEVSVSDTGEGIPEQDIQKLFRIDVKPSEIGVSSEQKGSGLGLILCQEFVKKNGGTISAKSVFGQGSEFTYTIPAPLSDLATM</sequence>
<gene>
    <name evidence="9" type="ORF">SAMN05216323_10345</name>
</gene>
<feature type="domain" description="Histidine kinase" evidence="6">
    <location>
        <begin position="537"/>
        <end position="756"/>
    </location>
</feature>
<dbReference type="AlphaFoldDB" id="A0A1G6M2K5"/>
<dbReference type="CDD" id="cd00082">
    <property type="entry name" value="HisKA"/>
    <property type="match status" value="1"/>
</dbReference>
<keyword evidence="4" id="KW-0808">Transferase</keyword>
<dbReference type="EC" id="2.7.13.3" evidence="2"/>
<evidence type="ECO:0000313" key="9">
    <source>
        <dbReference type="EMBL" id="SDC49719.1"/>
    </source>
</evidence>
<evidence type="ECO:0000256" key="3">
    <source>
        <dbReference type="ARBA" id="ARBA00022553"/>
    </source>
</evidence>
<evidence type="ECO:0000256" key="2">
    <source>
        <dbReference type="ARBA" id="ARBA00012438"/>
    </source>
</evidence>
<dbReference type="PROSITE" id="PS50109">
    <property type="entry name" value="HIS_KIN"/>
    <property type="match status" value="1"/>
</dbReference>
<dbReference type="RefSeq" id="WP_092438504.1">
    <property type="nucleotide sequence ID" value="NZ_FMYP01000034.1"/>
</dbReference>
<protein>
    <recommendedName>
        <fullName evidence="2">histidine kinase</fullName>
        <ecNumber evidence="2">2.7.13.3</ecNumber>
    </recommendedName>
</protein>
<evidence type="ECO:0000259" key="8">
    <source>
        <dbReference type="PROSITE" id="PS50113"/>
    </source>
</evidence>
<dbReference type="InterPro" id="IPR005467">
    <property type="entry name" value="His_kinase_dom"/>
</dbReference>
<dbReference type="InterPro" id="IPR013767">
    <property type="entry name" value="PAS_fold"/>
</dbReference>
<dbReference type="STRING" id="1640674.SAMN05216323_10345"/>
<dbReference type="GO" id="GO:0006355">
    <property type="term" value="P:regulation of DNA-templated transcription"/>
    <property type="evidence" value="ECO:0007669"/>
    <property type="project" value="InterPro"/>
</dbReference>
<dbReference type="GO" id="GO:0000155">
    <property type="term" value="F:phosphorelay sensor kinase activity"/>
    <property type="evidence" value="ECO:0007669"/>
    <property type="project" value="InterPro"/>
</dbReference>
<dbReference type="CDD" id="cd00130">
    <property type="entry name" value="PAS"/>
    <property type="match status" value="4"/>
</dbReference>
<evidence type="ECO:0000259" key="7">
    <source>
        <dbReference type="PROSITE" id="PS50112"/>
    </source>
</evidence>
<keyword evidence="10" id="KW-1185">Reference proteome</keyword>
<dbReference type="SMART" id="SM00086">
    <property type="entry name" value="PAC"/>
    <property type="match status" value="3"/>
</dbReference>
<dbReference type="InterPro" id="IPR004358">
    <property type="entry name" value="Sig_transdc_His_kin-like_C"/>
</dbReference>
<accession>A0A1G6M2K5</accession>
<dbReference type="InterPro" id="IPR036890">
    <property type="entry name" value="HATPase_C_sf"/>
</dbReference>
<evidence type="ECO:0000256" key="5">
    <source>
        <dbReference type="ARBA" id="ARBA00022777"/>
    </source>
</evidence>
<comment type="catalytic activity">
    <reaction evidence="1">
        <text>ATP + protein L-histidine = ADP + protein N-phospho-L-histidine.</text>
        <dbReference type="EC" id="2.7.13.3"/>
    </reaction>
</comment>
<dbReference type="SMART" id="SM00091">
    <property type="entry name" value="PAS"/>
    <property type="match status" value="4"/>
</dbReference>
<dbReference type="PANTHER" id="PTHR43304">
    <property type="entry name" value="PHYTOCHROME-LIKE PROTEIN CPH1"/>
    <property type="match status" value="1"/>
</dbReference>
<evidence type="ECO:0000256" key="1">
    <source>
        <dbReference type="ARBA" id="ARBA00000085"/>
    </source>
</evidence>
<feature type="domain" description="PAS" evidence="7">
    <location>
        <begin position="23"/>
        <end position="68"/>
    </location>
</feature>
<dbReference type="SUPFAM" id="SSF55874">
    <property type="entry name" value="ATPase domain of HSP90 chaperone/DNA topoisomerase II/histidine kinase"/>
    <property type="match status" value="1"/>
</dbReference>
<dbReference type="InterPro" id="IPR035965">
    <property type="entry name" value="PAS-like_dom_sf"/>
</dbReference>
<dbReference type="SUPFAM" id="SSF55785">
    <property type="entry name" value="PYP-like sensor domain (PAS domain)"/>
    <property type="match status" value="4"/>
</dbReference>
<dbReference type="NCBIfam" id="TIGR00229">
    <property type="entry name" value="sensory_box"/>
    <property type="match status" value="4"/>
</dbReference>
<dbReference type="Proteomes" id="UP000199452">
    <property type="component" value="Unassembled WGS sequence"/>
</dbReference>
<evidence type="ECO:0000256" key="4">
    <source>
        <dbReference type="ARBA" id="ARBA00022679"/>
    </source>
</evidence>
<dbReference type="SMART" id="SM00387">
    <property type="entry name" value="HATPase_c"/>
    <property type="match status" value="1"/>
</dbReference>
<keyword evidence="5" id="KW-0418">Kinase</keyword>
<dbReference type="InterPro" id="IPR036097">
    <property type="entry name" value="HisK_dim/P_sf"/>
</dbReference>
<dbReference type="Pfam" id="PF00989">
    <property type="entry name" value="PAS"/>
    <property type="match status" value="1"/>
</dbReference>
<evidence type="ECO:0000259" key="6">
    <source>
        <dbReference type="PROSITE" id="PS50109"/>
    </source>
</evidence>
<dbReference type="SUPFAM" id="SSF47384">
    <property type="entry name" value="Homodimeric domain of signal transducing histidine kinase"/>
    <property type="match status" value="1"/>
</dbReference>
<dbReference type="InterPro" id="IPR000700">
    <property type="entry name" value="PAS-assoc_C"/>
</dbReference>
<dbReference type="InterPro" id="IPR001610">
    <property type="entry name" value="PAC"/>
</dbReference>
<dbReference type="InterPro" id="IPR003594">
    <property type="entry name" value="HATPase_dom"/>
</dbReference>
<dbReference type="PROSITE" id="PS50112">
    <property type="entry name" value="PAS"/>
    <property type="match status" value="3"/>
</dbReference>
<reference evidence="9 10" key="1">
    <citation type="submission" date="2016-09" db="EMBL/GenBank/DDBJ databases">
        <authorList>
            <person name="Capua I."/>
            <person name="De Benedictis P."/>
            <person name="Joannis T."/>
            <person name="Lombin L.H."/>
            <person name="Cattoli G."/>
        </authorList>
    </citation>
    <scope>NUCLEOTIDE SEQUENCE [LARGE SCALE GENOMIC DNA]</scope>
    <source>
        <strain evidence="9 10">A7P-90m</strain>
    </source>
</reference>
<dbReference type="PRINTS" id="PR00344">
    <property type="entry name" value="BCTRLSENSOR"/>
</dbReference>
<feature type="domain" description="PAS" evidence="7">
    <location>
        <begin position="274"/>
        <end position="326"/>
    </location>
</feature>
<dbReference type="Pfam" id="PF00512">
    <property type="entry name" value="HisKA"/>
    <property type="match status" value="1"/>
</dbReference>
<dbReference type="SMART" id="SM00388">
    <property type="entry name" value="HisKA"/>
    <property type="match status" value="1"/>
</dbReference>
<dbReference type="Pfam" id="PF02518">
    <property type="entry name" value="HATPase_c"/>
    <property type="match status" value="1"/>
</dbReference>
<feature type="domain" description="PAC" evidence="8">
    <location>
        <begin position="94"/>
        <end position="148"/>
    </location>
</feature>
<dbReference type="PROSITE" id="PS50113">
    <property type="entry name" value="PAC"/>
    <property type="match status" value="3"/>
</dbReference>
<dbReference type="Gene3D" id="3.30.450.20">
    <property type="entry name" value="PAS domain"/>
    <property type="match status" value="4"/>
</dbReference>
<organism evidence="9 10">
    <name type="scientific">Williamwhitmania taraxaci</name>
    <dbReference type="NCBI Taxonomy" id="1640674"/>
    <lineage>
        <taxon>Bacteria</taxon>
        <taxon>Pseudomonadati</taxon>
        <taxon>Bacteroidota</taxon>
        <taxon>Bacteroidia</taxon>
        <taxon>Bacteroidales</taxon>
        <taxon>Williamwhitmaniaceae</taxon>
        <taxon>Williamwhitmania</taxon>
    </lineage>
</organism>
<feature type="domain" description="PAC" evidence="8">
    <location>
        <begin position="472"/>
        <end position="526"/>
    </location>
</feature>
<dbReference type="InterPro" id="IPR000014">
    <property type="entry name" value="PAS"/>
</dbReference>
<feature type="domain" description="PAC" evidence="8">
    <location>
        <begin position="222"/>
        <end position="273"/>
    </location>
</feature>
<name>A0A1G6M2K5_9BACT</name>